<dbReference type="EMBL" id="GEDC01017479">
    <property type="protein sequence ID" value="JAS19819.1"/>
    <property type="molecule type" value="Transcribed_RNA"/>
</dbReference>
<name>A0A1B6D280_9HEMI</name>
<protein>
    <submittedName>
        <fullName evidence="1">Uncharacterized protein</fullName>
    </submittedName>
</protein>
<proteinExistence type="predicted"/>
<organism evidence="1">
    <name type="scientific">Clastoptera arizonana</name>
    <name type="common">Arizona spittle bug</name>
    <dbReference type="NCBI Taxonomy" id="38151"/>
    <lineage>
        <taxon>Eukaryota</taxon>
        <taxon>Metazoa</taxon>
        <taxon>Ecdysozoa</taxon>
        <taxon>Arthropoda</taxon>
        <taxon>Hexapoda</taxon>
        <taxon>Insecta</taxon>
        <taxon>Pterygota</taxon>
        <taxon>Neoptera</taxon>
        <taxon>Paraneoptera</taxon>
        <taxon>Hemiptera</taxon>
        <taxon>Auchenorrhyncha</taxon>
        <taxon>Cercopoidea</taxon>
        <taxon>Clastopteridae</taxon>
        <taxon>Clastoptera</taxon>
    </lineage>
</organism>
<gene>
    <name evidence="1" type="ORF">g.35086</name>
</gene>
<feature type="non-terminal residue" evidence="1">
    <location>
        <position position="1"/>
    </location>
</feature>
<accession>A0A1B6D280</accession>
<evidence type="ECO:0000313" key="1">
    <source>
        <dbReference type="EMBL" id="JAS19819.1"/>
    </source>
</evidence>
<reference evidence="1" key="1">
    <citation type="submission" date="2015-12" db="EMBL/GenBank/DDBJ databases">
        <title>De novo transcriptome assembly of four potential Pierce s Disease insect vectors from Arizona vineyards.</title>
        <authorList>
            <person name="Tassone E.E."/>
        </authorList>
    </citation>
    <scope>NUCLEOTIDE SEQUENCE</scope>
</reference>
<dbReference type="AlphaFoldDB" id="A0A1B6D280"/>
<sequence length="166" mass="18753">DMKKQLQGNKEVTISLDSLEHVGVKQLENEGSCDSLSSIDNSVKVEEDNLDQYLDNDEQSPSSFFLLPPIEEYSEPSTNSSVNSDHLYKRQFSSSCQNIPSASECSLSESMSMRCQTFPRSKGSSSWFIQGPQHNFIYANTLYPLEPRELDPDTFQQLHTADSQEE</sequence>
<feature type="non-terminal residue" evidence="1">
    <location>
        <position position="166"/>
    </location>
</feature>